<dbReference type="InterPro" id="IPR010648">
    <property type="entry name" value="UPF0270"/>
</dbReference>
<evidence type="ECO:0000313" key="3">
    <source>
        <dbReference type="Proteomes" id="UP001557484"/>
    </source>
</evidence>
<reference evidence="2 3" key="1">
    <citation type="journal article" date="2011" name="Int. J. Syst. Evol. Microbiol.">
        <title>Zhongshania antarctica gen. nov., sp. nov. and Zhongshania guokunii sp. nov., gammaproteobacteria respectively isolated from coastal attached (fast) ice and surface seawater of the Antarctic.</title>
        <authorList>
            <person name="Li H.J."/>
            <person name="Zhang X.Y."/>
            <person name="Chen C.X."/>
            <person name="Zhang Y.J."/>
            <person name="Gao Z.M."/>
            <person name="Yu Y."/>
            <person name="Chen X.L."/>
            <person name="Chen B."/>
            <person name="Zhang Y.Z."/>
        </authorList>
    </citation>
    <scope>NUCLEOTIDE SEQUENCE [LARGE SCALE GENOMIC DNA]</scope>
    <source>
        <strain evidence="2 3">R06B22</strain>
    </source>
</reference>
<comment type="similarity">
    <text evidence="1">Belongs to the UPF0270 family.</text>
</comment>
<dbReference type="RefSeq" id="WP_368375904.1">
    <property type="nucleotide sequence ID" value="NZ_JBFRYB010000001.1"/>
</dbReference>
<proteinExistence type="inferred from homology"/>
<dbReference type="Gene3D" id="1.10.10.610">
    <property type="entry name" value="YehU-like"/>
    <property type="match status" value="1"/>
</dbReference>
<name>A0ABV3TW12_9GAMM</name>
<sequence length="72" mass="8160">MNEYVEVPWQKLSPDALQGMLEEMVTRDGTDYGENEVSLEEKISQLRRALESNKAAIVFTPETESWTVIAKG</sequence>
<dbReference type="EMBL" id="JBFRYB010000001">
    <property type="protein sequence ID" value="MEX1665808.1"/>
    <property type="molecule type" value="Genomic_DNA"/>
</dbReference>
<gene>
    <name evidence="2" type="ORF">AB4875_09915</name>
</gene>
<evidence type="ECO:0000313" key="2">
    <source>
        <dbReference type="EMBL" id="MEX1665808.1"/>
    </source>
</evidence>
<dbReference type="SUPFAM" id="SSF118001">
    <property type="entry name" value="YehU-like"/>
    <property type="match status" value="1"/>
</dbReference>
<dbReference type="Proteomes" id="UP001557484">
    <property type="component" value="Unassembled WGS sequence"/>
</dbReference>
<organism evidence="2 3">
    <name type="scientific">Zhongshania arctica</name>
    <dbReference type="NCBI Taxonomy" id="3238302"/>
    <lineage>
        <taxon>Bacteria</taxon>
        <taxon>Pseudomonadati</taxon>
        <taxon>Pseudomonadota</taxon>
        <taxon>Gammaproteobacteria</taxon>
        <taxon>Cellvibrionales</taxon>
        <taxon>Spongiibacteraceae</taxon>
        <taxon>Zhongshania</taxon>
    </lineage>
</organism>
<protein>
    <submittedName>
        <fullName evidence="2">YheU family protein</fullName>
    </submittedName>
</protein>
<keyword evidence="3" id="KW-1185">Reference proteome</keyword>
<dbReference type="InterPro" id="IPR036685">
    <property type="entry name" value="YehU-like_sf"/>
</dbReference>
<dbReference type="Pfam" id="PF06794">
    <property type="entry name" value="UPF0270"/>
    <property type="match status" value="1"/>
</dbReference>
<evidence type="ECO:0000256" key="1">
    <source>
        <dbReference type="ARBA" id="ARBA00006450"/>
    </source>
</evidence>
<accession>A0ABV3TW12</accession>
<comment type="caution">
    <text evidence="2">The sequence shown here is derived from an EMBL/GenBank/DDBJ whole genome shotgun (WGS) entry which is preliminary data.</text>
</comment>